<dbReference type="SUPFAM" id="SSF54427">
    <property type="entry name" value="NTF2-like"/>
    <property type="match status" value="1"/>
</dbReference>
<reference evidence="1" key="1">
    <citation type="submission" date="2021-07" db="EMBL/GenBank/DDBJ databases">
        <title>Studies on halocins as antimicrobial molecules from haloarchaea.</title>
        <authorList>
            <person name="Kumar S."/>
            <person name="Khare S.K."/>
        </authorList>
    </citation>
    <scope>NUCLEOTIDE SEQUENCE</scope>
    <source>
        <strain evidence="1">NCIM 5678</strain>
    </source>
</reference>
<dbReference type="InterPro" id="IPR032710">
    <property type="entry name" value="NTF2-like_dom_sf"/>
</dbReference>
<dbReference type="PANTHER" id="PTHR38436:SF1">
    <property type="entry name" value="ESTER CYCLASE"/>
    <property type="match status" value="1"/>
</dbReference>
<name>A0ABY5RA12_HALLR</name>
<sequence length="147" mass="15868">MAATSPAETNKALVRRLYEEGINEKNDDLMLETYASDYVIHGAPGTEDGLTGRDTLAQYIQGVLEAFPDMTATIEAMVAADDLVAVRLNYTGTHEGEYMGISATGKAASWDGMVLFRIEDGQIAETWPAVDVLSLLQQLGAVEIPDL</sequence>
<dbReference type="InterPro" id="IPR009959">
    <property type="entry name" value="Cyclase_SnoaL-like"/>
</dbReference>
<organism evidence="1 2">
    <name type="scientific">Haloferax larsenii</name>
    <dbReference type="NCBI Taxonomy" id="302484"/>
    <lineage>
        <taxon>Archaea</taxon>
        <taxon>Methanobacteriati</taxon>
        <taxon>Methanobacteriota</taxon>
        <taxon>Stenosarchaea group</taxon>
        <taxon>Halobacteria</taxon>
        <taxon>Halobacteriales</taxon>
        <taxon>Haloferacaceae</taxon>
        <taxon>Haloferax</taxon>
    </lineage>
</organism>
<accession>A0ABY5RA12</accession>
<dbReference type="Proteomes" id="UP001058330">
    <property type="component" value="Chromosome"/>
</dbReference>
<dbReference type="Gene3D" id="3.10.450.50">
    <property type="match status" value="1"/>
</dbReference>
<keyword evidence="2" id="KW-1185">Reference proteome</keyword>
<protein>
    <submittedName>
        <fullName evidence="1">Ester cyclase</fullName>
    </submittedName>
</protein>
<dbReference type="RefSeq" id="WP_258301798.1">
    <property type="nucleotide sequence ID" value="NZ_CP078063.1"/>
</dbReference>
<dbReference type="GeneID" id="74529119"/>
<dbReference type="PANTHER" id="PTHR38436">
    <property type="entry name" value="POLYKETIDE CYCLASE SNOAL-LIKE DOMAIN"/>
    <property type="match status" value="1"/>
</dbReference>
<dbReference type="Pfam" id="PF07366">
    <property type="entry name" value="SnoaL"/>
    <property type="match status" value="1"/>
</dbReference>
<gene>
    <name evidence="1" type="ORF">KU306_09420</name>
</gene>
<evidence type="ECO:0000313" key="2">
    <source>
        <dbReference type="Proteomes" id="UP001058330"/>
    </source>
</evidence>
<dbReference type="EMBL" id="CP078063">
    <property type="protein sequence ID" value="UVE49147.1"/>
    <property type="molecule type" value="Genomic_DNA"/>
</dbReference>
<proteinExistence type="predicted"/>
<evidence type="ECO:0000313" key="1">
    <source>
        <dbReference type="EMBL" id="UVE49147.1"/>
    </source>
</evidence>